<dbReference type="EMBL" id="GBXM01043995">
    <property type="protein sequence ID" value="JAH64582.1"/>
    <property type="molecule type" value="Transcribed_RNA"/>
</dbReference>
<proteinExistence type="predicted"/>
<feature type="region of interest" description="Disordered" evidence="1">
    <location>
        <begin position="1"/>
        <end position="28"/>
    </location>
</feature>
<dbReference type="AlphaFoldDB" id="A0A0E9UFT1"/>
<name>A0A0E9UFT1_ANGAN</name>
<evidence type="ECO:0000256" key="1">
    <source>
        <dbReference type="SAM" id="MobiDB-lite"/>
    </source>
</evidence>
<protein>
    <submittedName>
        <fullName evidence="2">Uncharacterized protein</fullName>
    </submittedName>
</protein>
<accession>A0A0E9UFT1</accession>
<sequence length="28" mass="3269">MPDRMAENKLGPKKASLTEIRKKKNDRL</sequence>
<evidence type="ECO:0000313" key="2">
    <source>
        <dbReference type="EMBL" id="JAH64582.1"/>
    </source>
</evidence>
<reference evidence="2" key="1">
    <citation type="submission" date="2014-11" db="EMBL/GenBank/DDBJ databases">
        <authorList>
            <person name="Amaro Gonzalez C."/>
        </authorList>
    </citation>
    <scope>NUCLEOTIDE SEQUENCE</scope>
</reference>
<organism evidence="2">
    <name type="scientific">Anguilla anguilla</name>
    <name type="common">European freshwater eel</name>
    <name type="synonym">Muraena anguilla</name>
    <dbReference type="NCBI Taxonomy" id="7936"/>
    <lineage>
        <taxon>Eukaryota</taxon>
        <taxon>Metazoa</taxon>
        <taxon>Chordata</taxon>
        <taxon>Craniata</taxon>
        <taxon>Vertebrata</taxon>
        <taxon>Euteleostomi</taxon>
        <taxon>Actinopterygii</taxon>
        <taxon>Neopterygii</taxon>
        <taxon>Teleostei</taxon>
        <taxon>Anguilliformes</taxon>
        <taxon>Anguillidae</taxon>
        <taxon>Anguilla</taxon>
    </lineage>
</organism>
<reference evidence="2" key="2">
    <citation type="journal article" date="2015" name="Fish Shellfish Immunol.">
        <title>Early steps in the European eel (Anguilla anguilla)-Vibrio vulnificus interaction in the gills: Role of the RtxA13 toxin.</title>
        <authorList>
            <person name="Callol A."/>
            <person name="Pajuelo D."/>
            <person name="Ebbesson L."/>
            <person name="Teles M."/>
            <person name="MacKenzie S."/>
            <person name="Amaro C."/>
        </authorList>
    </citation>
    <scope>NUCLEOTIDE SEQUENCE</scope>
</reference>